<evidence type="ECO:0000256" key="1">
    <source>
        <dbReference type="SAM" id="MobiDB-lite"/>
    </source>
</evidence>
<keyword evidence="3" id="KW-1185">Reference proteome</keyword>
<dbReference type="EMBL" id="BAAAFZ010000009">
    <property type="protein sequence ID" value="GAA0574450.1"/>
    <property type="molecule type" value="Genomic_DNA"/>
</dbReference>
<dbReference type="Gene3D" id="1.10.530.10">
    <property type="match status" value="1"/>
</dbReference>
<reference evidence="3" key="1">
    <citation type="journal article" date="2019" name="Int. J. Syst. Evol. Microbiol.">
        <title>The Global Catalogue of Microorganisms (GCM) 10K type strain sequencing project: providing services to taxonomists for standard genome sequencing and annotation.</title>
        <authorList>
            <consortium name="The Broad Institute Genomics Platform"/>
            <consortium name="The Broad Institute Genome Sequencing Center for Infectious Disease"/>
            <person name="Wu L."/>
            <person name="Ma J."/>
        </authorList>
    </citation>
    <scope>NUCLEOTIDE SEQUENCE [LARGE SCALE GENOMIC DNA]</scope>
    <source>
        <strain evidence="3">JCM 9933</strain>
    </source>
</reference>
<gene>
    <name evidence="2" type="ORF">GCM10009416_11440</name>
</gene>
<feature type="compositionally biased region" description="Pro residues" evidence="1">
    <location>
        <begin position="163"/>
        <end position="180"/>
    </location>
</feature>
<sequence>MPGFSPIAPEMITRALAACIAAFPVAGEAPAPRVLAHAAHESGLQQYAVGVNRDGRRGLPAESRAFRTEAEAVAFARAKLADGRRVDAGVMQITDANWPAYGLTLATVFRVEPNVCAGARILGEAYRTERRAACRYNTGRPDCGNGYPEAVDRAAARLAAPGAPRPAAAPAPAAPPPPLPETGRGRAARDAVFAP</sequence>
<dbReference type="InterPro" id="IPR023346">
    <property type="entry name" value="Lysozyme-like_dom_sf"/>
</dbReference>
<accession>A0ABP3PYM2</accession>
<dbReference type="Proteomes" id="UP001501588">
    <property type="component" value="Unassembled WGS sequence"/>
</dbReference>
<protein>
    <recommendedName>
        <fullName evidence="4">Transglycosylase SLT domain-containing protein</fullName>
    </recommendedName>
</protein>
<evidence type="ECO:0008006" key="4">
    <source>
        <dbReference type="Google" id="ProtNLM"/>
    </source>
</evidence>
<name>A0ABP3PYM2_9PROT</name>
<proteinExistence type="predicted"/>
<dbReference type="SUPFAM" id="SSF53955">
    <property type="entry name" value="Lysozyme-like"/>
    <property type="match status" value="1"/>
</dbReference>
<comment type="caution">
    <text evidence="2">The sequence shown here is derived from an EMBL/GenBank/DDBJ whole genome shotgun (WGS) entry which is preliminary data.</text>
</comment>
<evidence type="ECO:0000313" key="2">
    <source>
        <dbReference type="EMBL" id="GAA0574450.1"/>
    </source>
</evidence>
<organism evidence="2 3">
    <name type="scientific">Craurococcus roseus</name>
    <dbReference type="NCBI Taxonomy" id="77585"/>
    <lineage>
        <taxon>Bacteria</taxon>
        <taxon>Pseudomonadati</taxon>
        <taxon>Pseudomonadota</taxon>
        <taxon>Alphaproteobacteria</taxon>
        <taxon>Acetobacterales</taxon>
        <taxon>Acetobacteraceae</taxon>
        <taxon>Craurococcus</taxon>
    </lineage>
</organism>
<evidence type="ECO:0000313" key="3">
    <source>
        <dbReference type="Proteomes" id="UP001501588"/>
    </source>
</evidence>
<feature type="region of interest" description="Disordered" evidence="1">
    <location>
        <begin position="158"/>
        <end position="195"/>
    </location>
</feature>